<organism evidence="3 4">
    <name type="scientific">Stutzerimonas stutzeri</name>
    <name type="common">Pseudomonas stutzeri</name>
    <dbReference type="NCBI Taxonomy" id="316"/>
    <lineage>
        <taxon>Bacteria</taxon>
        <taxon>Pseudomonadati</taxon>
        <taxon>Pseudomonadota</taxon>
        <taxon>Gammaproteobacteria</taxon>
        <taxon>Pseudomonadales</taxon>
        <taxon>Pseudomonadaceae</taxon>
        <taxon>Stutzerimonas</taxon>
    </lineage>
</organism>
<feature type="region of interest" description="Disordered" evidence="1">
    <location>
        <begin position="328"/>
        <end position="378"/>
    </location>
</feature>
<proteinExistence type="predicted"/>
<sequence>MRVTSRLLALCCAVVSAHGMAAPVSDLYKVREPVASQQPAEREEALRNAFDTLVLRLTGDTSSDQEAVAQLRNDPQQLVSRYAYEGDAVIVNFDPVTTERALRSAGLSLWGAERPSILTWWLGESANGSQLVGDAQEGSSDLRAAAQHRGLPLRLPLADLSEQLVATPETVTAKDPQALRDVSERYDADGLLTVMAKQSGETWQANWRLWVGDKQTQGKASGNTRSALADEVMLAVSTFLAPQYRVKPGDRTEITLEVLGADVERFAELDRLLEPFGARLQRVESDRLVYRLSASPEQLRAQLALARLQEVAPDEIDMQTIDAAGADAGVEPIGDSDVSAGDAEAQPSNAQSPLDEPGAPVSEQSEPADQGTLLRYRW</sequence>
<evidence type="ECO:0000313" key="3">
    <source>
        <dbReference type="EMBL" id="ANF26602.1"/>
    </source>
</evidence>
<evidence type="ECO:0000256" key="2">
    <source>
        <dbReference type="SAM" id="SignalP"/>
    </source>
</evidence>
<keyword evidence="2" id="KW-0732">Signal</keyword>
<dbReference type="InterPro" id="IPR018642">
    <property type="entry name" value="DUF2066"/>
</dbReference>
<dbReference type="RefSeq" id="WP_064481951.1">
    <property type="nucleotide sequence ID" value="NZ_CP015641.1"/>
</dbReference>
<protein>
    <recommendedName>
        <fullName evidence="5">DUF2066 domain-containing protein</fullName>
    </recommendedName>
</protein>
<accession>A0A172WT74</accession>
<feature type="signal peptide" evidence="2">
    <location>
        <begin position="1"/>
        <end position="21"/>
    </location>
</feature>
<feature type="chain" id="PRO_5008002907" description="DUF2066 domain-containing protein" evidence="2">
    <location>
        <begin position="22"/>
        <end position="378"/>
    </location>
</feature>
<dbReference type="EMBL" id="CP015641">
    <property type="protein sequence ID" value="ANF26602.1"/>
    <property type="molecule type" value="Genomic_DNA"/>
</dbReference>
<reference evidence="3 4" key="1">
    <citation type="submission" date="2016-05" db="EMBL/GenBank/DDBJ databases">
        <title>Genome sequence of Pseudomonas stutzeri 273 and identification of the exopolysaccharide biosynthesis locus.</title>
        <authorList>
            <person name="Wu S."/>
            <person name="Sun C."/>
        </authorList>
    </citation>
    <scope>NUCLEOTIDE SEQUENCE [LARGE SCALE GENOMIC DNA]</scope>
    <source>
        <strain evidence="3 4">273</strain>
    </source>
</reference>
<gene>
    <name evidence="3" type="ORF">PS273GM_16295</name>
</gene>
<evidence type="ECO:0000256" key="1">
    <source>
        <dbReference type="SAM" id="MobiDB-lite"/>
    </source>
</evidence>
<dbReference type="AlphaFoldDB" id="A0A172WT74"/>
<evidence type="ECO:0008006" key="5">
    <source>
        <dbReference type="Google" id="ProtNLM"/>
    </source>
</evidence>
<name>A0A172WT74_STUST</name>
<dbReference type="Proteomes" id="UP000077787">
    <property type="component" value="Chromosome"/>
</dbReference>
<dbReference type="Pfam" id="PF09839">
    <property type="entry name" value="DUF2066"/>
    <property type="match status" value="1"/>
</dbReference>
<evidence type="ECO:0000313" key="4">
    <source>
        <dbReference type="Proteomes" id="UP000077787"/>
    </source>
</evidence>
<dbReference type="OrthoDB" id="6195299at2"/>